<proteinExistence type="predicted"/>
<gene>
    <name evidence="2" type="primary">LOC105433592</name>
</gene>
<protein>
    <submittedName>
        <fullName evidence="2">Uncharacterized protein LOC105433592</fullName>
    </submittedName>
</protein>
<accession>A0A6I9WV98</accession>
<keyword evidence="1" id="KW-1185">Reference proteome</keyword>
<dbReference type="KEGG" id="pbar:105433592"/>
<dbReference type="Proteomes" id="UP000504615">
    <property type="component" value="Unplaced"/>
</dbReference>
<reference evidence="2" key="1">
    <citation type="submission" date="2025-08" db="UniProtKB">
        <authorList>
            <consortium name="RefSeq"/>
        </authorList>
    </citation>
    <scope>IDENTIFICATION</scope>
</reference>
<dbReference type="PANTHER" id="PTHR46790:SF1">
    <property type="entry name" value="CENTROMERE PROTEIN N"/>
    <property type="match status" value="1"/>
</dbReference>
<name>A0A6I9WV98_9HYME</name>
<dbReference type="RefSeq" id="XP_011647278.1">
    <property type="nucleotide sequence ID" value="XM_011648976.2"/>
</dbReference>
<evidence type="ECO:0000313" key="2">
    <source>
        <dbReference type="RefSeq" id="XP_011647278.1"/>
    </source>
</evidence>
<dbReference type="GeneID" id="105433592"/>
<dbReference type="PANTHER" id="PTHR46790">
    <property type="entry name" value="CENTROMERE PROTEIN N"/>
    <property type="match status" value="1"/>
</dbReference>
<dbReference type="GO" id="GO:0005654">
    <property type="term" value="C:nucleoplasm"/>
    <property type="evidence" value="ECO:0007669"/>
    <property type="project" value="TreeGrafter"/>
</dbReference>
<dbReference type="AlphaFoldDB" id="A0A6I9WV98"/>
<evidence type="ECO:0000313" key="1">
    <source>
        <dbReference type="Proteomes" id="UP000504615"/>
    </source>
</evidence>
<organism evidence="1 2">
    <name type="scientific">Pogonomyrmex barbatus</name>
    <name type="common">red harvester ant</name>
    <dbReference type="NCBI Taxonomy" id="144034"/>
    <lineage>
        <taxon>Eukaryota</taxon>
        <taxon>Metazoa</taxon>
        <taxon>Ecdysozoa</taxon>
        <taxon>Arthropoda</taxon>
        <taxon>Hexapoda</taxon>
        <taxon>Insecta</taxon>
        <taxon>Pterygota</taxon>
        <taxon>Neoptera</taxon>
        <taxon>Endopterygota</taxon>
        <taxon>Hymenoptera</taxon>
        <taxon>Apocrita</taxon>
        <taxon>Aculeata</taxon>
        <taxon>Formicoidea</taxon>
        <taxon>Formicidae</taxon>
        <taxon>Myrmicinae</taxon>
        <taxon>Pogonomyrmex</taxon>
    </lineage>
</organism>
<dbReference type="OrthoDB" id="8184399at2759"/>
<dbReference type="InterPro" id="IPR052011">
    <property type="entry name" value="CENP-NAC/CAD_complex"/>
</dbReference>
<sequence length="351" mass="41075">MLFTAIIMSSMVLLRRQLINTMKRFKFEELESAVIPIFPEITWTRVRSKLIKNHKNFTTTNAIHVIEEILDNIDLRKKDLHDRLAMLLVTDVSRHNVRKVWYGYELINPSGELGQFGKEELQARIKEKFHSNDTDVDVKVVMYNNIIFISVKEEEVTRKKKQWRYSMPIFFAFFLGHKYIFCSRKNIPVHYIKMIAISLGYNNGKSIKLMGKDLKSLIKLLWIKQQGTLCAENIGKPLVYKSSDPVVSINGIDYKQNKQRRKYAEQCFGKDPPTIDLLVVKGPEESIQHNIVASKLPNETIHMNWEFRSHSIPRFLSALIEKRAFTLPLHDYVSNLMRIGRNELKVKIDDH</sequence>